<accession>A0A180GQ94</accession>
<evidence type="ECO:0000313" key="3">
    <source>
        <dbReference type="EnsemblFungi" id="PTTG_10382-t43_1-p1"/>
    </source>
</evidence>
<keyword evidence="4" id="KW-1185">Reference proteome</keyword>
<evidence type="ECO:0008006" key="5">
    <source>
        <dbReference type="Google" id="ProtNLM"/>
    </source>
</evidence>
<evidence type="ECO:0000256" key="1">
    <source>
        <dbReference type="SAM" id="MobiDB-lite"/>
    </source>
</evidence>
<proteinExistence type="predicted"/>
<reference evidence="2" key="1">
    <citation type="submission" date="2009-11" db="EMBL/GenBank/DDBJ databases">
        <authorList>
            <consortium name="The Broad Institute Genome Sequencing Platform"/>
            <person name="Ward D."/>
            <person name="Feldgarden M."/>
            <person name="Earl A."/>
            <person name="Young S.K."/>
            <person name="Zeng Q."/>
            <person name="Koehrsen M."/>
            <person name="Alvarado L."/>
            <person name="Berlin A."/>
            <person name="Bochicchio J."/>
            <person name="Borenstein D."/>
            <person name="Chapman S.B."/>
            <person name="Chen Z."/>
            <person name="Engels R."/>
            <person name="Freedman E."/>
            <person name="Gellesch M."/>
            <person name="Goldberg J."/>
            <person name="Griggs A."/>
            <person name="Gujja S."/>
            <person name="Heilman E."/>
            <person name="Heiman D."/>
            <person name="Hepburn T."/>
            <person name="Howarth C."/>
            <person name="Jen D."/>
            <person name="Larson L."/>
            <person name="Lewis B."/>
            <person name="Mehta T."/>
            <person name="Park D."/>
            <person name="Pearson M."/>
            <person name="Roberts A."/>
            <person name="Saif S."/>
            <person name="Shea T."/>
            <person name="Shenoy N."/>
            <person name="Sisk P."/>
            <person name="Stolte C."/>
            <person name="Sykes S."/>
            <person name="Thomson T."/>
            <person name="Walk T."/>
            <person name="White J."/>
            <person name="Yandava C."/>
            <person name="Izard J."/>
            <person name="Baranova O.V."/>
            <person name="Blanton J.M."/>
            <person name="Tanner A.C."/>
            <person name="Dewhirst F.E."/>
            <person name="Haas B."/>
            <person name="Nusbaum C."/>
            <person name="Birren B."/>
        </authorList>
    </citation>
    <scope>NUCLEOTIDE SEQUENCE [LARGE SCALE GENOMIC DNA]</scope>
    <source>
        <strain evidence="2">1-1 BBBD Race 1</strain>
    </source>
</reference>
<protein>
    <recommendedName>
        <fullName evidence="5">No apical meristem-associated C-terminal domain-containing protein</fullName>
    </recommendedName>
</protein>
<reference evidence="3" key="4">
    <citation type="submission" date="2025-05" db="UniProtKB">
        <authorList>
            <consortium name="EnsemblFungi"/>
        </authorList>
    </citation>
    <scope>IDENTIFICATION</scope>
    <source>
        <strain evidence="3">isolate 1-1 / race 1 (BBBD)</strain>
    </source>
</reference>
<dbReference type="AlphaFoldDB" id="A0A180GQ94"/>
<feature type="region of interest" description="Disordered" evidence="1">
    <location>
        <begin position="26"/>
        <end position="63"/>
    </location>
</feature>
<organism evidence="2">
    <name type="scientific">Puccinia triticina (isolate 1-1 / race 1 (BBBD))</name>
    <name type="common">Brown leaf rust fungus</name>
    <dbReference type="NCBI Taxonomy" id="630390"/>
    <lineage>
        <taxon>Eukaryota</taxon>
        <taxon>Fungi</taxon>
        <taxon>Dikarya</taxon>
        <taxon>Basidiomycota</taxon>
        <taxon>Pucciniomycotina</taxon>
        <taxon>Pucciniomycetes</taxon>
        <taxon>Pucciniales</taxon>
        <taxon>Pucciniaceae</taxon>
        <taxon>Puccinia</taxon>
    </lineage>
</organism>
<dbReference type="Proteomes" id="UP000005240">
    <property type="component" value="Unassembled WGS sequence"/>
</dbReference>
<sequence>MASAKGIYLKTSTTNANSVLVAEKSNTTPSFSAPDNLAKEESDQCVLGDEGHPDGNKTAKRKRNKEAMFEKVIKMQESLVKTAEEQTALVKAAMQSEEEH</sequence>
<evidence type="ECO:0000313" key="2">
    <source>
        <dbReference type="EMBL" id="OAV94452.1"/>
    </source>
</evidence>
<name>A0A180GQ94_PUCT1</name>
<dbReference type="EnsemblFungi" id="PTTG_10382-t43_1">
    <property type="protein sequence ID" value="PTTG_10382-t43_1-p1"/>
    <property type="gene ID" value="PTTG_10382"/>
</dbReference>
<dbReference type="EMBL" id="ADAS02000039">
    <property type="protein sequence ID" value="OAV94452.1"/>
    <property type="molecule type" value="Genomic_DNA"/>
</dbReference>
<reference evidence="3 4" key="3">
    <citation type="journal article" date="2017" name="G3 (Bethesda)">
        <title>Comparative analysis highlights variable genome content of wheat rusts and divergence of the mating loci.</title>
        <authorList>
            <person name="Cuomo C.A."/>
            <person name="Bakkeren G."/>
            <person name="Khalil H.B."/>
            <person name="Panwar V."/>
            <person name="Joly D."/>
            <person name="Linning R."/>
            <person name="Sakthikumar S."/>
            <person name="Song X."/>
            <person name="Adiconis X."/>
            <person name="Fan L."/>
            <person name="Goldberg J.M."/>
            <person name="Levin J.Z."/>
            <person name="Young S."/>
            <person name="Zeng Q."/>
            <person name="Anikster Y."/>
            <person name="Bruce M."/>
            <person name="Wang M."/>
            <person name="Yin C."/>
            <person name="McCallum B."/>
            <person name="Szabo L.J."/>
            <person name="Hulbert S."/>
            <person name="Chen X."/>
            <person name="Fellers J.P."/>
        </authorList>
    </citation>
    <scope>NUCLEOTIDE SEQUENCE</scope>
    <source>
        <strain evidence="4">Isolate 1-1 / race 1 (BBBD)</strain>
        <strain evidence="3">isolate 1-1 / race 1 (BBBD)</strain>
    </source>
</reference>
<evidence type="ECO:0000313" key="4">
    <source>
        <dbReference type="Proteomes" id="UP000005240"/>
    </source>
</evidence>
<gene>
    <name evidence="2" type="ORF">PTTG_10382</name>
</gene>
<reference evidence="2" key="2">
    <citation type="submission" date="2016-05" db="EMBL/GenBank/DDBJ databases">
        <title>Comparative analysis highlights variable genome content of wheat rusts and divergence of the mating loci.</title>
        <authorList>
            <person name="Cuomo C.A."/>
            <person name="Bakkeren G."/>
            <person name="Szabo L."/>
            <person name="Khalil H."/>
            <person name="Joly D."/>
            <person name="Goldberg J."/>
            <person name="Young S."/>
            <person name="Zeng Q."/>
            <person name="Fellers J."/>
        </authorList>
    </citation>
    <scope>NUCLEOTIDE SEQUENCE [LARGE SCALE GENOMIC DNA]</scope>
    <source>
        <strain evidence="2">1-1 BBBD Race 1</strain>
    </source>
</reference>
<dbReference type="VEuPathDB" id="FungiDB:PTTG_10382"/>